<dbReference type="SUPFAM" id="SSF117074">
    <property type="entry name" value="Hypothetical protein PA1324"/>
    <property type="match status" value="1"/>
</dbReference>
<gene>
    <name evidence="1" type="ORF">NCTC11429_01274</name>
</gene>
<reference evidence="1 2" key="1">
    <citation type="submission" date="2019-05" db="EMBL/GenBank/DDBJ databases">
        <authorList>
            <consortium name="Pathogen Informatics"/>
        </authorList>
    </citation>
    <scope>NUCLEOTIDE SEQUENCE [LARGE SCALE GENOMIC DNA]</scope>
    <source>
        <strain evidence="1 2">NCTC11429</strain>
    </source>
</reference>
<protein>
    <submittedName>
        <fullName evidence="1">Uncharacterized protein</fullName>
    </submittedName>
</protein>
<proteinExistence type="predicted"/>
<dbReference type="STRING" id="1123265.GCA_000686625_01711"/>
<name>A0A4U9UKM0_9SPHI</name>
<evidence type="ECO:0000313" key="2">
    <source>
        <dbReference type="Proteomes" id="UP000308196"/>
    </source>
</evidence>
<evidence type="ECO:0000313" key="1">
    <source>
        <dbReference type="EMBL" id="VTR34080.1"/>
    </source>
</evidence>
<sequence length="940" mass="105320">MSSKYYHIVKSFLLGWLLLAGQFIYGQSAVSVELGVADHVQLEAGLNSIDLQLYNSSMETFIGRIDFVLPQGLGTLGATQIPVNIPAGKKRFFSQRLQGKALSRLKGQQLKIELRSATGTLLQTKLVTIDVPLKRGVILQDLTAQQYLRQVGDSIFIKARAINIGTTDEQLKLLYSSPDRIGNTKFQEQSLNLSAGKDTVLMLRFVVEKYMLKRAQYTVAITGLYENGDVFGNLSILLSNMAADRNYQQLFDNRGNLAAYSRNFIDIQMDNLLGEQQSYYLQSEGEYRLIGGQLRYSAYLTKTGGVEQPTLSNTFASFQKGRNIYTLGHIQESMEAPVYGRGLKFDHLDTSRAANFAVGILQHRVDLLDYSDLNEAGVTVFGKLVLGENKPERYRYEGQLFYSRNTADSTTGLLWSNSFDLLKQKDAGKMVMRMFVGAGLESRNMMVASGDSSMPSLALGLRVDRRLAKWNFSADNFYSSPYYTGNRRGALQLAERVSRQWGKLSTNLSYTFYRYNPSYLNERFLNYASQSSRWDLSMYRPLTPFLTLSVVPNYNKEKGTYALTDGIRDLAFESWRILSNLTIRSRDMQHSVNLITETGLVSGLLQGNGNLILRSDLNYNYRSLNLSASYQEGVFQLADLVSAMVLGRPLGSRFSLGARVGGQFLQNRLQWSANARVNKSHSYGDSYGGNASFNYRVLKNTMVTGLFQYNYSAVKAGYNYDFNNLRIGIRQNLNGSNINRPAVKTGDLRIFCFYDHNFNGVFDGDDQPASAHSFTIKGILFVSDQSGHASFKKLPYGSYLLFSPKQGQYMALSKELIVQQGNMQIQVPLQRGGTVKGKINIEYTPGLSLETDLNLDIHSIVAKDANGTTVSIRVDKDGRFEAGLPLGRYSFYLDATKFPEHVFSDAEAQTATIEIGDELVLEPFVLKVKSKKVNVKRFGQ</sequence>
<dbReference type="Proteomes" id="UP000308196">
    <property type="component" value="Chromosome"/>
</dbReference>
<dbReference type="GeneID" id="78462044"/>
<dbReference type="EMBL" id="LR590484">
    <property type="protein sequence ID" value="VTR34080.1"/>
    <property type="molecule type" value="Genomic_DNA"/>
</dbReference>
<dbReference type="AlphaFoldDB" id="A0A4U9UKM0"/>
<accession>A0A4U9UKM0</accession>
<dbReference type="RefSeq" id="WP_138096698.1">
    <property type="nucleotide sequence ID" value="NZ_LR590484.1"/>
</dbReference>
<organism evidence="1 2">
    <name type="scientific">Sphingobacterium thalpophilum</name>
    <dbReference type="NCBI Taxonomy" id="259"/>
    <lineage>
        <taxon>Bacteria</taxon>
        <taxon>Pseudomonadati</taxon>
        <taxon>Bacteroidota</taxon>
        <taxon>Sphingobacteriia</taxon>
        <taxon>Sphingobacteriales</taxon>
        <taxon>Sphingobacteriaceae</taxon>
        <taxon>Sphingobacterium</taxon>
    </lineage>
</organism>
<dbReference type="KEGG" id="stha:NCTC11429_01274"/>